<keyword evidence="1" id="KW-0472">Membrane</keyword>
<keyword evidence="1" id="KW-1133">Transmembrane helix</keyword>
<dbReference type="InterPro" id="IPR009937">
    <property type="entry name" value="Phage_holin_3_6"/>
</dbReference>
<feature type="transmembrane region" description="Helical" evidence="1">
    <location>
        <begin position="58"/>
        <end position="83"/>
    </location>
</feature>
<comment type="caution">
    <text evidence="2">The sequence shown here is derived from an EMBL/GenBank/DDBJ whole genome shotgun (WGS) entry which is preliminary data.</text>
</comment>
<feature type="transmembrane region" description="Helical" evidence="1">
    <location>
        <begin position="89"/>
        <end position="110"/>
    </location>
</feature>
<accession>A0A4R3ZPZ4</accession>
<dbReference type="RefSeq" id="WP_063935704.1">
    <property type="nucleotide sequence ID" value="NZ_CP143053.1"/>
</dbReference>
<proteinExistence type="predicted"/>
<gene>
    <name evidence="2" type="ORF">EDD19_13528</name>
</gene>
<evidence type="ECO:0000313" key="3">
    <source>
        <dbReference type="Proteomes" id="UP000295805"/>
    </source>
</evidence>
<dbReference type="Proteomes" id="UP000295805">
    <property type="component" value="Unassembled WGS sequence"/>
</dbReference>
<keyword evidence="1" id="KW-0812">Transmembrane</keyword>
<dbReference type="GeneID" id="89529084"/>
<organism evidence="2 3">
    <name type="scientific">Dietzia cinnamea</name>
    <dbReference type="NCBI Taxonomy" id="321318"/>
    <lineage>
        <taxon>Bacteria</taxon>
        <taxon>Bacillati</taxon>
        <taxon>Actinomycetota</taxon>
        <taxon>Actinomycetes</taxon>
        <taxon>Mycobacteriales</taxon>
        <taxon>Dietziaceae</taxon>
        <taxon>Dietzia</taxon>
    </lineage>
</organism>
<dbReference type="AlphaFoldDB" id="A0A4R3ZPZ4"/>
<protein>
    <submittedName>
        <fullName evidence="2">Putative superfamily III holin-X</fullName>
    </submittedName>
</protein>
<evidence type="ECO:0000256" key="1">
    <source>
        <dbReference type="SAM" id="Phobius"/>
    </source>
</evidence>
<evidence type="ECO:0000313" key="2">
    <source>
        <dbReference type="EMBL" id="TCW19949.1"/>
    </source>
</evidence>
<sequence length="142" mass="14929">MTGSSPVPEPEAEQRARSESLGEMFSSFADNLSTLVRKEIELAKAEATQSAKQAGAGVGMLAGAALGGFFVLMFLSLALAWALGNVMDLGWAALIVALCWAVIAAVLAVLGRARMTKVKGLPQTQRTMQEIPPTLNPSKETP</sequence>
<dbReference type="EMBL" id="SMCX01000035">
    <property type="protein sequence ID" value="TCW19949.1"/>
    <property type="molecule type" value="Genomic_DNA"/>
</dbReference>
<name>A0A4R3ZPZ4_9ACTN</name>
<reference evidence="2 3" key="1">
    <citation type="submission" date="2019-03" db="EMBL/GenBank/DDBJ databases">
        <title>Root nodule microbial communities of legume samples collected from USA, Mexico and Botswana.</title>
        <authorList>
            <person name="Hirsch A."/>
        </authorList>
    </citation>
    <scope>NUCLEOTIDE SEQUENCE [LARGE SCALE GENOMIC DNA]</scope>
    <source>
        <strain evidence="2 3">55</strain>
    </source>
</reference>
<dbReference type="Pfam" id="PF07332">
    <property type="entry name" value="Phage_holin_3_6"/>
    <property type="match status" value="1"/>
</dbReference>